<sequence length="290" mass="33055">MRERLSDVREPLLNLCLNYGSSKYEDRRDKVFGFLAFTLECYREAIEVDYSSSLLEISTELLRHNASKHKYLYPEIGTTKRLHQMLGVTMQYLELPAPLESISPAKQLTQGDSTFRIDPPVRGLISYVSELLGAELLQKKVEVRKTPSPGRLVPHEERYIRSQYWNGDLRQTHELTIVSALRAEISGFIDKRISFPNRPLLRTASLWIRGKVGLWHTRLRAWRYSGRALQFARAAALKSGAGRCRLAINENGLVFFALLEVMVGDLVCWSGDDDSLMFPECTGVAKHPVN</sequence>
<gene>
    <name evidence="1" type="ORF">L207DRAFT_527169</name>
</gene>
<name>A0A2J6RUP7_HYAVF</name>
<dbReference type="EMBL" id="KZ613943">
    <property type="protein sequence ID" value="PMD42239.1"/>
    <property type="molecule type" value="Genomic_DNA"/>
</dbReference>
<evidence type="ECO:0000313" key="2">
    <source>
        <dbReference type="Proteomes" id="UP000235786"/>
    </source>
</evidence>
<keyword evidence="2" id="KW-1185">Reference proteome</keyword>
<dbReference type="Proteomes" id="UP000235786">
    <property type="component" value="Unassembled WGS sequence"/>
</dbReference>
<accession>A0A2J6RUP7</accession>
<organism evidence="1 2">
    <name type="scientific">Hyaloscypha variabilis (strain UAMH 11265 / GT02V1 / F)</name>
    <name type="common">Meliniomyces variabilis</name>
    <dbReference type="NCBI Taxonomy" id="1149755"/>
    <lineage>
        <taxon>Eukaryota</taxon>
        <taxon>Fungi</taxon>
        <taxon>Dikarya</taxon>
        <taxon>Ascomycota</taxon>
        <taxon>Pezizomycotina</taxon>
        <taxon>Leotiomycetes</taxon>
        <taxon>Helotiales</taxon>
        <taxon>Hyaloscyphaceae</taxon>
        <taxon>Hyaloscypha</taxon>
        <taxon>Hyaloscypha variabilis</taxon>
    </lineage>
</organism>
<evidence type="ECO:0008006" key="3">
    <source>
        <dbReference type="Google" id="ProtNLM"/>
    </source>
</evidence>
<evidence type="ECO:0000313" key="1">
    <source>
        <dbReference type="EMBL" id="PMD42239.1"/>
    </source>
</evidence>
<dbReference type="AlphaFoldDB" id="A0A2J6RUP7"/>
<protein>
    <recommendedName>
        <fullName evidence="3">Heterokaryon incompatibility domain-containing protein</fullName>
    </recommendedName>
</protein>
<reference evidence="1 2" key="1">
    <citation type="submission" date="2016-04" db="EMBL/GenBank/DDBJ databases">
        <title>A degradative enzymes factory behind the ericoid mycorrhizal symbiosis.</title>
        <authorList>
            <consortium name="DOE Joint Genome Institute"/>
            <person name="Martino E."/>
            <person name="Morin E."/>
            <person name="Grelet G."/>
            <person name="Kuo A."/>
            <person name="Kohler A."/>
            <person name="Daghino S."/>
            <person name="Barry K."/>
            <person name="Choi C."/>
            <person name="Cichocki N."/>
            <person name="Clum A."/>
            <person name="Copeland A."/>
            <person name="Hainaut M."/>
            <person name="Haridas S."/>
            <person name="Labutti K."/>
            <person name="Lindquist E."/>
            <person name="Lipzen A."/>
            <person name="Khouja H.-R."/>
            <person name="Murat C."/>
            <person name="Ohm R."/>
            <person name="Olson A."/>
            <person name="Spatafora J."/>
            <person name="Veneault-Fourrey C."/>
            <person name="Henrissat B."/>
            <person name="Grigoriev I."/>
            <person name="Martin F."/>
            <person name="Perotto S."/>
        </authorList>
    </citation>
    <scope>NUCLEOTIDE SEQUENCE [LARGE SCALE GENOMIC DNA]</scope>
    <source>
        <strain evidence="1 2">F</strain>
    </source>
</reference>
<proteinExistence type="predicted"/>